<dbReference type="PANTHER" id="PTHR14140:SF27">
    <property type="entry name" value="OS04G0289800 PROTEIN"/>
    <property type="match status" value="1"/>
</dbReference>
<dbReference type="GO" id="GO:0044027">
    <property type="term" value="P:negative regulation of gene expression via chromosomal CpG island methylation"/>
    <property type="evidence" value="ECO:0007669"/>
    <property type="project" value="TreeGrafter"/>
</dbReference>
<keyword evidence="1 2" id="KW-0539">Nucleus</keyword>
<dbReference type="GeneID" id="54461114"/>
<evidence type="ECO:0000313" key="7">
    <source>
        <dbReference type="RefSeq" id="XP_033575137.1"/>
    </source>
</evidence>
<dbReference type="GO" id="GO:0016567">
    <property type="term" value="P:protein ubiquitination"/>
    <property type="evidence" value="ECO:0007669"/>
    <property type="project" value="TreeGrafter"/>
</dbReference>
<dbReference type="Gene3D" id="2.30.280.10">
    <property type="entry name" value="SRA-YDG"/>
    <property type="match status" value="1"/>
</dbReference>
<dbReference type="Pfam" id="PF02182">
    <property type="entry name" value="SAD_SRA"/>
    <property type="match status" value="1"/>
</dbReference>
<dbReference type="InterPro" id="IPR015947">
    <property type="entry name" value="PUA-like_sf"/>
</dbReference>
<evidence type="ECO:0000313" key="6">
    <source>
        <dbReference type="Proteomes" id="UP000504636"/>
    </source>
</evidence>
<dbReference type="AlphaFoldDB" id="A0A6A6YI19"/>
<dbReference type="OrthoDB" id="2270193at2759"/>
<proteinExistence type="predicted"/>
<feature type="domain" description="YDG" evidence="4">
    <location>
        <begin position="250"/>
        <end position="388"/>
    </location>
</feature>
<keyword evidence="6" id="KW-1185">Reference proteome</keyword>
<protein>
    <recommendedName>
        <fullName evidence="4">YDG domain-containing protein</fullName>
    </recommendedName>
</protein>
<dbReference type="InterPro" id="IPR003105">
    <property type="entry name" value="SRA_YDG"/>
</dbReference>
<evidence type="ECO:0000259" key="4">
    <source>
        <dbReference type="PROSITE" id="PS51015"/>
    </source>
</evidence>
<reference evidence="7" key="2">
    <citation type="submission" date="2020-04" db="EMBL/GenBank/DDBJ databases">
        <authorList>
            <consortium name="NCBI Genome Project"/>
        </authorList>
    </citation>
    <scope>NUCLEOTIDE SEQUENCE</scope>
    <source>
        <strain evidence="7">CBS 304.34</strain>
    </source>
</reference>
<dbReference type="EMBL" id="MU003703">
    <property type="protein sequence ID" value="KAF2808173.1"/>
    <property type="molecule type" value="Genomic_DNA"/>
</dbReference>
<dbReference type="InterPro" id="IPR036987">
    <property type="entry name" value="SRA-YDG_sf"/>
</dbReference>
<organism evidence="5">
    <name type="scientific">Mytilinidion resinicola</name>
    <dbReference type="NCBI Taxonomy" id="574789"/>
    <lineage>
        <taxon>Eukaryota</taxon>
        <taxon>Fungi</taxon>
        <taxon>Dikarya</taxon>
        <taxon>Ascomycota</taxon>
        <taxon>Pezizomycotina</taxon>
        <taxon>Dothideomycetes</taxon>
        <taxon>Pleosporomycetidae</taxon>
        <taxon>Mytilinidiales</taxon>
        <taxon>Mytilinidiaceae</taxon>
        <taxon>Mytilinidion</taxon>
    </lineage>
</organism>
<sequence>MDYDYYEDMARRRKAFRAKWPEQSPSPPPPEVPQAAQPIHQNMAHSFENYIDLSSPESIPQSPPPQNPLKRPRTVQAISNASPSTSTDGGRQPPDWYSKLRLDSQAVKAARNNTRKYGPTMTKLQGIKAACKACEEASPKTLMAEMTKRFDTLRNLIHDVEFLTVDQYLIRSFRMLENRTGLPRIFDPKFTEGVDYPWDLKADAEQLYTRWCREIFSIDILRGIKRAFDGQRNSDKIDPDYKQRLYANYYGQGNLINGQWWPTQLCTLRDGAHGSAQGGIFGEKDRGTYSIVLSGGHKYGDEDHGEEIWYTGTDSKDETPTENTKRLIESCEMPENEKEPVRVIRSWNLGKENKYRPEGGFRYDGLYDVIESQSIGKEKGMYKFFLVRRGGQDPIRYEGVEMRPTQQELKEYKKLQQENKL</sequence>
<dbReference type="GO" id="GO:0061630">
    <property type="term" value="F:ubiquitin protein ligase activity"/>
    <property type="evidence" value="ECO:0007669"/>
    <property type="project" value="TreeGrafter"/>
</dbReference>
<evidence type="ECO:0000256" key="3">
    <source>
        <dbReference type="SAM" id="MobiDB-lite"/>
    </source>
</evidence>
<reference evidence="7" key="3">
    <citation type="submission" date="2025-04" db="UniProtKB">
        <authorList>
            <consortium name="RefSeq"/>
        </authorList>
    </citation>
    <scope>IDENTIFICATION</scope>
    <source>
        <strain evidence="7">CBS 304.34</strain>
    </source>
</reference>
<dbReference type="SUPFAM" id="SSF88697">
    <property type="entry name" value="PUA domain-like"/>
    <property type="match status" value="1"/>
</dbReference>
<evidence type="ECO:0000256" key="2">
    <source>
        <dbReference type="PROSITE-ProRule" id="PRU00358"/>
    </source>
</evidence>
<accession>A0A6A6YI19</accession>
<reference evidence="5 7" key="1">
    <citation type="journal article" date="2020" name="Stud. Mycol.">
        <title>101 Dothideomycetes genomes: a test case for predicting lifestyles and emergence of pathogens.</title>
        <authorList>
            <person name="Haridas S."/>
            <person name="Albert R."/>
            <person name="Binder M."/>
            <person name="Bloem J."/>
            <person name="Labutti K."/>
            <person name="Salamov A."/>
            <person name="Andreopoulos B."/>
            <person name="Baker S."/>
            <person name="Barry K."/>
            <person name="Bills G."/>
            <person name="Bluhm B."/>
            <person name="Cannon C."/>
            <person name="Castanera R."/>
            <person name="Culley D."/>
            <person name="Daum C."/>
            <person name="Ezra D."/>
            <person name="Gonzalez J."/>
            <person name="Henrissat B."/>
            <person name="Kuo A."/>
            <person name="Liang C."/>
            <person name="Lipzen A."/>
            <person name="Lutzoni F."/>
            <person name="Magnuson J."/>
            <person name="Mondo S."/>
            <person name="Nolan M."/>
            <person name="Ohm R."/>
            <person name="Pangilinan J."/>
            <person name="Park H.-J."/>
            <person name="Ramirez L."/>
            <person name="Alfaro M."/>
            <person name="Sun H."/>
            <person name="Tritt A."/>
            <person name="Yoshinaga Y."/>
            <person name="Zwiers L.-H."/>
            <person name="Turgeon B."/>
            <person name="Goodwin S."/>
            <person name="Spatafora J."/>
            <person name="Crous P."/>
            <person name="Grigoriev I."/>
        </authorList>
    </citation>
    <scope>NUCLEOTIDE SEQUENCE</scope>
    <source>
        <strain evidence="5 7">CBS 304.34</strain>
    </source>
</reference>
<dbReference type="GO" id="GO:0005634">
    <property type="term" value="C:nucleus"/>
    <property type="evidence" value="ECO:0007669"/>
    <property type="project" value="UniProtKB-SubCell"/>
</dbReference>
<dbReference type="Proteomes" id="UP000504636">
    <property type="component" value="Unplaced"/>
</dbReference>
<dbReference type="SMART" id="SM00466">
    <property type="entry name" value="SRA"/>
    <property type="match status" value="1"/>
</dbReference>
<dbReference type="InterPro" id="IPR045134">
    <property type="entry name" value="UHRF1/2-like"/>
</dbReference>
<name>A0A6A6YI19_9PEZI</name>
<dbReference type="RefSeq" id="XP_033575137.1">
    <property type="nucleotide sequence ID" value="XM_033720221.1"/>
</dbReference>
<evidence type="ECO:0000313" key="5">
    <source>
        <dbReference type="EMBL" id="KAF2808173.1"/>
    </source>
</evidence>
<gene>
    <name evidence="5 7" type="ORF">BDZ99DRAFT_464069</name>
</gene>
<dbReference type="PANTHER" id="PTHR14140">
    <property type="entry name" value="E3 UBIQUITIN-PROTEIN LIGASE UHRF-RELATED"/>
    <property type="match status" value="1"/>
</dbReference>
<feature type="region of interest" description="Disordered" evidence="3">
    <location>
        <begin position="16"/>
        <end position="96"/>
    </location>
</feature>
<comment type="subcellular location">
    <subcellularLocation>
        <location evidence="2">Nucleus</location>
    </subcellularLocation>
</comment>
<feature type="compositionally biased region" description="Polar residues" evidence="3">
    <location>
        <begin position="76"/>
        <end position="89"/>
    </location>
</feature>
<dbReference type="PROSITE" id="PS51015">
    <property type="entry name" value="YDG"/>
    <property type="match status" value="1"/>
</dbReference>
<evidence type="ECO:0000256" key="1">
    <source>
        <dbReference type="ARBA" id="ARBA00023242"/>
    </source>
</evidence>